<reference evidence="1 2" key="1">
    <citation type="submission" date="2018-10" db="EMBL/GenBank/DDBJ databases">
        <title>Co-occurring genomic capacity for anaerobic methane metabolism and dissimilatory sulfite reduction discovered in the Korarchaeota.</title>
        <authorList>
            <person name="Mckay L.J."/>
            <person name="Dlakic M."/>
            <person name="Fields M.W."/>
            <person name="Delmont T.O."/>
            <person name="Eren A.M."/>
            <person name="Jay Z.J."/>
            <person name="Klingelsmith K.B."/>
            <person name="Rusch D.B."/>
            <person name="Inskeep W.P."/>
        </authorList>
    </citation>
    <scope>NUCLEOTIDE SEQUENCE [LARGE SCALE GENOMIC DNA]</scope>
    <source>
        <strain evidence="1 2">MDKW</strain>
    </source>
</reference>
<evidence type="ECO:0000313" key="2">
    <source>
        <dbReference type="Proteomes" id="UP000277582"/>
    </source>
</evidence>
<proteinExistence type="predicted"/>
<organism evidence="1 2">
    <name type="scientific">Candidatus Methanodesulfokora washburnensis</name>
    <dbReference type="NCBI Taxonomy" id="2478471"/>
    <lineage>
        <taxon>Archaea</taxon>
        <taxon>Thermoproteota</taxon>
        <taxon>Candidatus Korarchaeia</taxon>
        <taxon>Candidatus Korarchaeia incertae sedis</taxon>
        <taxon>Candidatus Methanodesulfokora</taxon>
    </lineage>
</organism>
<comment type="caution">
    <text evidence="1">The sequence shown here is derived from an EMBL/GenBank/DDBJ whole genome shotgun (WGS) entry which is preliminary data.</text>
</comment>
<dbReference type="Proteomes" id="UP000277582">
    <property type="component" value="Unassembled WGS sequence"/>
</dbReference>
<dbReference type="AlphaFoldDB" id="A0A3R9PJR4"/>
<evidence type="ECO:0000313" key="1">
    <source>
        <dbReference type="EMBL" id="RSN78367.1"/>
    </source>
</evidence>
<gene>
    <name evidence="1" type="ORF">D6D85_01100</name>
</gene>
<dbReference type="EMBL" id="RCOS01000020">
    <property type="protein sequence ID" value="RSN78367.1"/>
    <property type="molecule type" value="Genomic_DNA"/>
</dbReference>
<keyword evidence="2" id="KW-1185">Reference proteome</keyword>
<name>A0A3R9PJR4_9CREN</name>
<protein>
    <submittedName>
        <fullName evidence="1">Uncharacterized protein</fullName>
    </submittedName>
</protein>
<dbReference type="RefSeq" id="WP_125670195.1">
    <property type="nucleotide sequence ID" value="NZ_RCOS01000020.1"/>
</dbReference>
<sequence length="354" mass="38880">MVGFALVVMLLSVAGAVTPPSIGMKQDPSQDFVDYASSIRNAVHSYDYLRGTGVEKFNYTRDTIYGLVKQYGTRGIDAVVVLTNIFGDRECIITPAGVSCPIFSDDHLNIIPNDIQEILQKYGLPVEEYIDNYDGVIAYYSLASKDLSSNFTGIAAGGGGGIAANLEQELLQEIRGGAGGAVALRPFYTIPPGIYFFRPFLKHKPLPAFALFFMLNLNPVRVDAVMSYSGSGEIKSVKIRVFEFPGDKNLLDYEMYKWDKNTGTITFSIDPSIIKVKKELDLKFGKLIIGHKYNIGIGTAWIVYGGDSGQIGTFHIEGINGYLSQDVPAYYNEYKGFFKGLIRGFRGIGNLPEG</sequence>
<accession>A0A3R9PJR4</accession>